<evidence type="ECO:0000313" key="8">
    <source>
        <dbReference type="Proteomes" id="UP000504635"/>
    </source>
</evidence>
<evidence type="ECO:0000256" key="1">
    <source>
        <dbReference type="ARBA" id="ARBA00004173"/>
    </source>
</evidence>
<dbReference type="RefSeq" id="XP_030745217.1">
    <property type="nucleotide sequence ID" value="XM_030889357.1"/>
</dbReference>
<dbReference type="AlphaFoldDB" id="A0A6J2X251"/>
<sequence>MCFLVADCQSVKIMAAFFKHGISKTGQILAPKNIFRQCYATKAEKKKGIDRKPGPKLTGTAESLATKGFLRPQKEYVPPADVNKTLSVIFQEVLGTEQLDTKVVDLNDRFKLFATCFSQIGHSIPNSLLHQIETLKDVVKFYETPVDVRTPYDKLKNVELPENLHVQHEYHRWLPDTDDRFGGLTAFPESSTIVTGLKYKGKYKGHKQTFRNLT</sequence>
<dbReference type="OrthoDB" id="9939609at2759"/>
<dbReference type="GeneID" id="115874257"/>
<keyword evidence="3 9" id="KW-0689">Ribosomal protein</keyword>
<evidence type="ECO:0000313" key="9">
    <source>
        <dbReference type="RefSeq" id="XP_030745217.1"/>
    </source>
</evidence>
<gene>
    <name evidence="9" type="primary">LOC115874257</name>
</gene>
<dbReference type="KEGG" id="soy:115874257"/>
<comment type="similarity">
    <text evidence="2">Belongs to the mitochondrion-specific ribosomal protein mL50 family.</text>
</comment>
<dbReference type="CTD" id="54534"/>
<accession>A0A6J2X251</accession>
<dbReference type="InParanoid" id="A0A6J2X251"/>
<protein>
    <recommendedName>
        <fullName evidence="6">Large ribosomal subunit protein mL50</fullName>
    </recommendedName>
    <alternativeName>
        <fullName evidence="7">39S ribosomal protein L50, mitochondrial</fullName>
    </alternativeName>
</protein>
<proteinExistence type="inferred from homology"/>
<dbReference type="InterPro" id="IPR018305">
    <property type="entry name" value="Ribosomal_m50"/>
</dbReference>
<evidence type="ECO:0000256" key="5">
    <source>
        <dbReference type="ARBA" id="ARBA00023274"/>
    </source>
</evidence>
<evidence type="ECO:0000256" key="4">
    <source>
        <dbReference type="ARBA" id="ARBA00023128"/>
    </source>
</evidence>
<keyword evidence="8" id="KW-1185">Reference proteome</keyword>
<keyword evidence="4" id="KW-0496">Mitochondrion</keyword>
<dbReference type="FunCoup" id="A0A6J2X251">
    <property type="interactions" value="276"/>
</dbReference>
<evidence type="ECO:0000256" key="6">
    <source>
        <dbReference type="ARBA" id="ARBA00035183"/>
    </source>
</evidence>
<dbReference type="Proteomes" id="UP000504635">
    <property type="component" value="Unplaced"/>
</dbReference>
<evidence type="ECO:0000256" key="7">
    <source>
        <dbReference type="ARBA" id="ARBA00035398"/>
    </source>
</evidence>
<reference evidence="9" key="1">
    <citation type="submission" date="2025-08" db="UniProtKB">
        <authorList>
            <consortium name="RefSeq"/>
        </authorList>
    </citation>
    <scope>IDENTIFICATION</scope>
    <source>
        <tissue evidence="9">Gonads</tissue>
    </source>
</reference>
<dbReference type="GO" id="GO:0005762">
    <property type="term" value="C:mitochondrial large ribosomal subunit"/>
    <property type="evidence" value="ECO:0007669"/>
    <property type="project" value="TreeGrafter"/>
</dbReference>
<name>A0A6J2X251_SITOR</name>
<keyword evidence="5" id="KW-0687">Ribonucleoprotein</keyword>
<dbReference type="PANTHER" id="PTHR31542:SF1">
    <property type="entry name" value="LARGE RIBOSOMAL SUBUNIT PROTEIN ML50"/>
    <property type="match status" value="1"/>
</dbReference>
<evidence type="ECO:0000256" key="2">
    <source>
        <dbReference type="ARBA" id="ARBA00008860"/>
    </source>
</evidence>
<comment type="subcellular location">
    <subcellularLocation>
        <location evidence="1">Mitochondrion</location>
    </subcellularLocation>
</comment>
<organism evidence="8 9">
    <name type="scientific">Sitophilus oryzae</name>
    <name type="common">Rice weevil</name>
    <name type="synonym">Curculio oryzae</name>
    <dbReference type="NCBI Taxonomy" id="7048"/>
    <lineage>
        <taxon>Eukaryota</taxon>
        <taxon>Metazoa</taxon>
        <taxon>Ecdysozoa</taxon>
        <taxon>Arthropoda</taxon>
        <taxon>Hexapoda</taxon>
        <taxon>Insecta</taxon>
        <taxon>Pterygota</taxon>
        <taxon>Neoptera</taxon>
        <taxon>Endopterygota</taxon>
        <taxon>Coleoptera</taxon>
        <taxon>Polyphaga</taxon>
        <taxon>Cucujiformia</taxon>
        <taxon>Curculionidae</taxon>
        <taxon>Dryophthorinae</taxon>
        <taxon>Sitophilus</taxon>
    </lineage>
</organism>
<dbReference type="Pfam" id="PF10501">
    <property type="entry name" value="Ribosomal_L50"/>
    <property type="match status" value="1"/>
</dbReference>
<evidence type="ECO:0000256" key="3">
    <source>
        <dbReference type="ARBA" id="ARBA00022980"/>
    </source>
</evidence>
<dbReference type="PANTHER" id="PTHR31542">
    <property type="entry name" value="39A RIBOSOMAL PROTEIN L50, MITOCHONDRIAL"/>
    <property type="match status" value="1"/>
</dbReference>